<keyword evidence="1" id="KW-0507">mRNA processing</keyword>
<feature type="compositionally biased region" description="Polar residues" evidence="2">
    <location>
        <begin position="1176"/>
        <end position="1192"/>
    </location>
</feature>
<evidence type="ECO:0000256" key="2">
    <source>
        <dbReference type="SAM" id="MobiDB-lite"/>
    </source>
</evidence>
<evidence type="ECO:0000313" key="5">
    <source>
        <dbReference type="EMBL" id="GAA0164201.1"/>
    </source>
</evidence>
<gene>
    <name evidence="5" type="ORF">LIER_19893</name>
</gene>
<comment type="caution">
    <text evidence="5">The sequence shown here is derived from an EMBL/GenBank/DDBJ whole genome shotgun (WGS) entry which is preliminary data.</text>
</comment>
<feature type="region of interest" description="Disordered" evidence="2">
    <location>
        <begin position="470"/>
        <end position="498"/>
    </location>
</feature>
<evidence type="ECO:0000259" key="3">
    <source>
        <dbReference type="PROSITE" id="PS50812"/>
    </source>
</evidence>
<dbReference type="SMART" id="SM00582">
    <property type="entry name" value="RPR"/>
    <property type="match status" value="1"/>
</dbReference>
<evidence type="ECO:0000313" key="6">
    <source>
        <dbReference type="Proteomes" id="UP001454036"/>
    </source>
</evidence>
<dbReference type="InterPro" id="IPR000313">
    <property type="entry name" value="PWWP_dom"/>
</dbReference>
<dbReference type="Pfam" id="PF04818">
    <property type="entry name" value="CID"/>
    <property type="match status" value="1"/>
</dbReference>
<feature type="region of interest" description="Disordered" evidence="2">
    <location>
        <begin position="1144"/>
        <end position="1301"/>
    </location>
</feature>
<dbReference type="InterPro" id="IPR008942">
    <property type="entry name" value="ENTH_VHS"/>
</dbReference>
<feature type="region of interest" description="Disordered" evidence="2">
    <location>
        <begin position="1062"/>
        <end position="1091"/>
    </location>
</feature>
<feature type="domain" description="CID" evidence="4">
    <location>
        <begin position="868"/>
        <end position="1009"/>
    </location>
</feature>
<accession>A0AAV3QM03</accession>
<dbReference type="SUPFAM" id="SSF63748">
    <property type="entry name" value="Tudor/PWWP/MBT"/>
    <property type="match status" value="1"/>
</dbReference>
<dbReference type="GO" id="GO:0005634">
    <property type="term" value="C:nucleus"/>
    <property type="evidence" value="ECO:0007669"/>
    <property type="project" value="UniProtKB-ARBA"/>
</dbReference>
<dbReference type="InterPro" id="IPR006569">
    <property type="entry name" value="CID_dom"/>
</dbReference>
<dbReference type="PROSITE" id="PS50812">
    <property type="entry name" value="PWWP"/>
    <property type="match status" value="1"/>
</dbReference>
<feature type="compositionally biased region" description="Pro residues" evidence="2">
    <location>
        <begin position="1160"/>
        <end position="1170"/>
    </location>
</feature>
<proteinExistence type="predicted"/>
<feature type="region of interest" description="Disordered" evidence="2">
    <location>
        <begin position="391"/>
        <end position="411"/>
    </location>
</feature>
<dbReference type="EMBL" id="BAABME010004979">
    <property type="protein sequence ID" value="GAA0164201.1"/>
    <property type="molecule type" value="Genomic_DNA"/>
</dbReference>
<sequence length="1408" mass="153937">MAPSRRKGANKGAAAAAACSKWKIGDLVLAKVKGFPAWPARVSEPKNWGFKKDLKKVFVYFFGTGQIAFCTPADVESFTEEKKASLLGKRHGKGADFVRAVNEIIDSYEELKTEEQDIDPDCTNEIAEINDTFSGFVPDNKMADSLHKSSLKDEDIPLVIGPELEVAESTGDDSDFTSLADAAVSELEKSSIHGHELLEKEPSLNVVVTYSSRRKLENMQITDCITQTKVQPARRSRSSRVDNGRLENFMTLHVDDSSNLDMVANISRDITGRRSKRPRRSPDGSGRHLIDSGASISNGSNDDKGADTITISDCFGFNDESNVDSACKSMLTESPKDCGLELEPSRRIDFQSTAVIFRKKRKQSRKRTCNETIEFTAGLDKLENVDSELSKTGHALPSDHGKVSDNISKENGDEHLPLVKRARVRMGASPHRPPSAGELTNSQDADKMSDILKEIPVALNSELDDSANCNSFADRENDSANGNSHTDRGECDNLSPSNATTSKKLLSWEVTKSQPFSSLVDGEAALPPSKRLHRALEAMSANAAEDDETPSVGPVVMNTSVNGYSSSYSGVCHKVKVESRVGGEVESNDDAPKSDPSIAEETLKTSEELTANGRTSNNDDHPIYESCNDAIKASESREFKHFSASSFKTYSCETNTAHVSSVGGASLESDSGSPGLAVQLTDDCEAENSKSAKTFVEPEFPSVDRFVDPAKGKENSPASLQQHTNSQLNSVENKCFGPEELLDISLDEAKLNHTMDDTFEIGAPVRSHEATVTPCHEATVTTCHELHVSHSNSISDDLLVDKIVSTTQSSSSVTDALDSGRRTSPLVFSACDVTLPIRTNSIAVNNSCCSPKANLNNDGSTNVGSKTGPSDALESFKVVLGTLTRSKEIIARATQIAMDCAKQGTASRVVEILACYLENETSLHRRVDLFFLVDSITQCSQGVKGTIGGVFQQAIQSALLRLIPAAAPPGSSAQENRRQCLKVLRVWLERRIFPESIIRKHIRELDALCCSSSAGISSRSLKTERAFDDPIRQMEGMMVDEYGSNSSIQLPGFCMPPMMTDGDGGSDSDEENFEAVTPEHNTENREGSKAPAIEKHPHILEDVDGELEMEDVAPSSEADTSSTRLVDSVHSNFGNFEHVNLPFAPMNKQPSTPPMRVVSPAPPLPPPPSQTPFAITDSTSNRLQQKLYSSSVGMKDDTQESFGQRSMSSRVNSFRHHGPDRRNFHNPPTRMLDRHTQASSSAYNNQPLSHPSARPGSNIQASDASHKGYHFRPPHPGPSNQFSYVQSDQRMPSRRDVPPNPHRYHMAHCSDDGHVFRGRGRMKHAPRDVDDCWRSPAPPFSGPCHPDFSRRPHEPAAYSGPPREPAFSNHRWSNPPRGMNHREYVPHRPPPGGSIPVPSRGPNYWRPR</sequence>
<dbReference type="PANTHER" id="PTHR12550">
    <property type="entry name" value="HEPATOMA-DERIVED GROWTH FACTOR-RELATED"/>
    <property type="match status" value="1"/>
</dbReference>
<dbReference type="SMART" id="SM00293">
    <property type="entry name" value="PWWP"/>
    <property type="match status" value="1"/>
</dbReference>
<feature type="domain" description="PWWP" evidence="3">
    <location>
        <begin position="24"/>
        <end position="81"/>
    </location>
</feature>
<feature type="compositionally biased region" description="Polar residues" evidence="2">
    <location>
        <begin position="1200"/>
        <end position="1212"/>
    </location>
</feature>
<feature type="region of interest" description="Disordered" evidence="2">
    <location>
        <begin position="426"/>
        <end position="445"/>
    </location>
</feature>
<dbReference type="Gene3D" id="1.25.40.90">
    <property type="match status" value="1"/>
</dbReference>
<dbReference type="PROSITE" id="PS51391">
    <property type="entry name" value="CID"/>
    <property type="match status" value="1"/>
</dbReference>
<keyword evidence="6" id="KW-1185">Reference proteome</keyword>
<feature type="compositionally biased region" description="Polar residues" evidence="2">
    <location>
        <begin position="1237"/>
        <end position="1263"/>
    </location>
</feature>
<feature type="region of interest" description="Disordered" evidence="2">
    <location>
        <begin position="1342"/>
        <end position="1408"/>
    </location>
</feature>
<dbReference type="GO" id="GO:0006397">
    <property type="term" value="P:mRNA processing"/>
    <property type="evidence" value="ECO:0007669"/>
    <property type="project" value="UniProtKB-KW"/>
</dbReference>
<feature type="region of interest" description="Disordered" evidence="2">
    <location>
        <begin position="580"/>
        <end position="623"/>
    </location>
</feature>
<feature type="compositionally biased region" description="Basic and acidic residues" evidence="2">
    <location>
        <begin position="280"/>
        <end position="290"/>
    </location>
</feature>
<dbReference type="Pfam" id="PF00855">
    <property type="entry name" value="PWWP"/>
    <property type="match status" value="1"/>
</dbReference>
<feature type="compositionally biased region" description="Acidic residues" evidence="2">
    <location>
        <begin position="1064"/>
        <end position="1073"/>
    </location>
</feature>
<feature type="compositionally biased region" description="Polar residues" evidence="2">
    <location>
        <begin position="1278"/>
        <end position="1290"/>
    </location>
</feature>
<feature type="region of interest" description="Disordered" evidence="2">
    <location>
        <begin position="267"/>
        <end position="304"/>
    </location>
</feature>
<feature type="compositionally biased region" description="Basic and acidic residues" evidence="2">
    <location>
        <begin position="1080"/>
        <end position="1091"/>
    </location>
</feature>
<evidence type="ECO:0000259" key="4">
    <source>
        <dbReference type="PROSITE" id="PS51391"/>
    </source>
</evidence>
<dbReference type="Gene3D" id="2.30.30.140">
    <property type="match status" value="1"/>
</dbReference>
<organism evidence="5 6">
    <name type="scientific">Lithospermum erythrorhizon</name>
    <name type="common">Purple gromwell</name>
    <name type="synonym">Lithospermum officinale var. erythrorhizon</name>
    <dbReference type="NCBI Taxonomy" id="34254"/>
    <lineage>
        <taxon>Eukaryota</taxon>
        <taxon>Viridiplantae</taxon>
        <taxon>Streptophyta</taxon>
        <taxon>Embryophyta</taxon>
        <taxon>Tracheophyta</taxon>
        <taxon>Spermatophyta</taxon>
        <taxon>Magnoliopsida</taxon>
        <taxon>eudicotyledons</taxon>
        <taxon>Gunneridae</taxon>
        <taxon>Pentapetalae</taxon>
        <taxon>asterids</taxon>
        <taxon>lamiids</taxon>
        <taxon>Boraginales</taxon>
        <taxon>Boraginaceae</taxon>
        <taxon>Boraginoideae</taxon>
        <taxon>Lithospermeae</taxon>
        <taxon>Lithospermum</taxon>
    </lineage>
</organism>
<dbReference type="Proteomes" id="UP001454036">
    <property type="component" value="Unassembled WGS sequence"/>
</dbReference>
<reference evidence="5 6" key="1">
    <citation type="submission" date="2024-01" db="EMBL/GenBank/DDBJ databases">
        <title>The complete chloroplast genome sequence of Lithospermum erythrorhizon: insights into the phylogenetic relationship among Boraginaceae species and the maternal lineages of purple gromwells.</title>
        <authorList>
            <person name="Okada T."/>
            <person name="Watanabe K."/>
        </authorList>
    </citation>
    <scope>NUCLEOTIDE SEQUENCE [LARGE SCALE GENOMIC DNA]</scope>
</reference>
<protein>
    <submittedName>
        <fullName evidence="5">Transcription cofactor</fullName>
    </submittedName>
</protein>
<evidence type="ECO:0000256" key="1">
    <source>
        <dbReference type="ARBA" id="ARBA00022664"/>
    </source>
</evidence>
<name>A0AAV3QM03_LITER</name>
<dbReference type="PANTHER" id="PTHR12550:SF49">
    <property type="entry name" value="PROTEIN HUA2-LIKE 2-RELATED"/>
    <property type="match status" value="1"/>
</dbReference>